<keyword evidence="2" id="KW-0812">Transmembrane</keyword>
<dbReference type="GeneTree" id="ENSGT00390000015525"/>
<reference evidence="3" key="3">
    <citation type="submission" date="2025-09" db="UniProtKB">
        <authorList>
            <consortium name="Ensembl"/>
        </authorList>
    </citation>
    <scope>IDENTIFICATION</scope>
</reference>
<keyword evidence="2" id="KW-1133">Transmembrane helix</keyword>
<reference evidence="3" key="2">
    <citation type="submission" date="2025-08" db="UniProtKB">
        <authorList>
            <consortium name="Ensembl"/>
        </authorList>
    </citation>
    <scope>IDENTIFICATION</scope>
</reference>
<accession>A0AAR2KT73</accession>
<dbReference type="Proteomes" id="UP001501920">
    <property type="component" value="Chromosome 2"/>
</dbReference>
<dbReference type="PANTHER" id="PTHR31453:SF2">
    <property type="entry name" value="TRANSMEMBRANE PROTEIN 236"/>
    <property type="match status" value="1"/>
</dbReference>
<gene>
    <name evidence="3" type="primary">TMEM236</name>
</gene>
<sequence>VAPGQNYPSIHPFSKPLLPQGRGGEDTPWTGRQSIAGHRSKLKKQNLDTCPVSTDYLHLRRPVALAYVLLSTLPSFAFLIASSEVQIRNDVRLDTFNELPVSLVLFSLICIDIVERIRHCRLTGQANELARDADIPTLTHVETVTPIVTTATGPSPAATNASTGTQNGAGAANGAIPRLPGTATVAGLPANGVVPGLSSGGAIQGLPGNTTVPGMPNNVAVPLLPGNGQGQPYAIAGICPRTGLPIRNFSYAPPYTGPLRFLLASDARADVFADSFLFWLDTAEMVRVANHTPVYFSGWALPVYLFSFVSMLRLVLMPHSPLLSPLGVALQDLPFLFLRVALIAIFGFVTPVLFVMKNLLVCLAYIYFNFMTKLKIFNTERMF</sequence>
<proteinExistence type="predicted"/>
<reference evidence="3 4" key="1">
    <citation type="submission" date="2020-10" db="EMBL/GenBank/DDBJ databases">
        <title>Pygocentrus nattereri (red-bellied piranha) genome, fPygNat1, primary haplotype.</title>
        <authorList>
            <person name="Myers G."/>
            <person name="Meyer A."/>
            <person name="Karagic N."/>
            <person name="Pippel M."/>
            <person name="Winkler S."/>
            <person name="Tracey A."/>
            <person name="Wood J."/>
            <person name="Formenti G."/>
            <person name="Howe K."/>
            <person name="Fedrigo O."/>
            <person name="Jarvis E.D."/>
        </authorList>
    </citation>
    <scope>NUCLEOTIDE SEQUENCE [LARGE SCALE GENOMIC DNA]</scope>
</reference>
<feature type="region of interest" description="Disordered" evidence="1">
    <location>
        <begin position="1"/>
        <end position="30"/>
    </location>
</feature>
<keyword evidence="2" id="KW-0472">Membrane</keyword>
<organism evidence="3 4">
    <name type="scientific">Pygocentrus nattereri</name>
    <name type="common">Red-bellied piranha</name>
    <dbReference type="NCBI Taxonomy" id="42514"/>
    <lineage>
        <taxon>Eukaryota</taxon>
        <taxon>Metazoa</taxon>
        <taxon>Chordata</taxon>
        <taxon>Craniata</taxon>
        <taxon>Vertebrata</taxon>
        <taxon>Euteleostomi</taxon>
        <taxon>Actinopterygii</taxon>
        <taxon>Neopterygii</taxon>
        <taxon>Teleostei</taxon>
        <taxon>Ostariophysi</taxon>
        <taxon>Characiformes</taxon>
        <taxon>Characoidei</taxon>
        <taxon>Pygocentrus</taxon>
    </lineage>
</organism>
<name>A0AAR2KT73_PYGNA</name>
<feature type="transmembrane region" description="Helical" evidence="2">
    <location>
        <begin position="64"/>
        <end position="83"/>
    </location>
</feature>
<dbReference type="PANTHER" id="PTHR31453">
    <property type="entry name" value="TRANSMEMBRANE PROTEIN 236"/>
    <property type="match status" value="1"/>
</dbReference>
<keyword evidence="4" id="KW-1185">Reference proteome</keyword>
<dbReference type="AlphaFoldDB" id="A0AAR2KT73"/>
<feature type="transmembrane region" description="Helical" evidence="2">
    <location>
        <begin position="336"/>
        <end position="368"/>
    </location>
</feature>
<evidence type="ECO:0000313" key="4">
    <source>
        <dbReference type="Proteomes" id="UP001501920"/>
    </source>
</evidence>
<protein>
    <submittedName>
        <fullName evidence="3">Transmembrane protein 236</fullName>
    </submittedName>
</protein>
<feature type="transmembrane region" description="Helical" evidence="2">
    <location>
        <begin position="294"/>
        <end position="316"/>
    </location>
</feature>
<dbReference type="InterPro" id="IPR020394">
    <property type="entry name" value="Uncharacterised_FAM23-like_TM"/>
</dbReference>
<evidence type="ECO:0000256" key="1">
    <source>
        <dbReference type="SAM" id="MobiDB-lite"/>
    </source>
</evidence>
<evidence type="ECO:0000313" key="3">
    <source>
        <dbReference type="Ensembl" id="ENSPNAP00000065699.1"/>
    </source>
</evidence>
<dbReference type="Ensembl" id="ENSPNAT00000076069.1">
    <property type="protein sequence ID" value="ENSPNAP00000065699.1"/>
    <property type="gene ID" value="ENSPNAG00000031541.1"/>
</dbReference>
<evidence type="ECO:0000256" key="2">
    <source>
        <dbReference type="SAM" id="Phobius"/>
    </source>
</evidence>